<dbReference type="EMBL" id="MZ156030">
    <property type="protein sequence ID" value="QWK42120.1"/>
    <property type="molecule type" value="Genomic_DNA"/>
</dbReference>
<geneLocation type="plastid" evidence="1"/>
<dbReference type="AlphaFoldDB" id="A0A8F0JY34"/>
<reference evidence="1" key="1">
    <citation type="journal article" date="2021" name="Genome Biol. Evol.">
        <title>Genomic rearrangements and sequence evolution across brown algal organelles.</title>
        <authorList>
            <person name="Starko S."/>
            <person name="Bringloe T.T."/>
            <person name="Gomez M.S."/>
            <person name="Darby H."/>
            <person name="Graham S.W."/>
            <person name="Martone P.T."/>
        </authorList>
    </citation>
    <scope>NUCLEOTIDE SEQUENCE</scope>
</reference>
<organism evidence="1">
    <name type="scientific">Pseudochorda nagaii</name>
    <dbReference type="NCBI Taxonomy" id="74379"/>
    <lineage>
        <taxon>Eukaryota</taxon>
        <taxon>Sar</taxon>
        <taxon>Stramenopiles</taxon>
        <taxon>Ochrophyta</taxon>
        <taxon>PX clade</taxon>
        <taxon>Phaeophyceae</taxon>
        <taxon>Laminariales</taxon>
        <taxon>Pseudochordaceae</taxon>
        <taxon>Pseudochorda</taxon>
    </lineage>
</organism>
<sequence length="523" mass="61039">MGILKLFDILQSPPLVPIVHEPNGITYEGSGADWDLGPAICKLDNNEGSNPEQAGKKKEILDVKLESETKWFYQRNNKKTRVNDTKLKQMKVFFIAKSLTIEGKEFQIAVPINNLDDLGNTNYNKAITARTGAFLMRTEADLNKKGLKEGKPGNRPFILEHALESEGPYEGIPELPLDKMIFAKDYGLDGKRTKKNSTEGKTIPDESRIRIDTITDEYGKKGLLYYYLSEYEYDYIFLDNTIFTNVEPYSIAPRDQKNFNRTLKDLVNSFSKLRWEDIWNEEKKEFRHREIEDIVYKNTDELLSKNIIPVFSSLEDAQDLLLTVLEEILEPYQLLREIESSDTTYSLRNLDYLDDSYTLQNRYTFPETRIGKILEFLVKYRIMKPITKLNQDYTSNYQKFYFPNLPEGFLEYYGMELDPVELNETGFLNETDVLLVDNSLKLKVVSMSLDDFLTFWNTNEIKNGEALFIPSSKSFVKTKSPLFSKKPKDKFYEYQQRFRSKNNQNVDDYNYTYKIKPLSKIDN</sequence>
<evidence type="ECO:0000313" key="1">
    <source>
        <dbReference type="EMBL" id="QWK42120.1"/>
    </source>
</evidence>
<protein>
    <submittedName>
        <fullName evidence="1">Uncharacterized protein</fullName>
    </submittedName>
</protein>
<keyword evidence="1" id="KW-0934">Plastid</keyword>
<name>A0A8F0JY34_9PHAE</name>
<accession>A0A8F0JY34</accession>
<gene>
    <name evidence="1" type="primary">cp74</name>
</gene>
<proteinExistence type="predicted"/>